<sequence>MQASVDWGPTKHCLDENSPPITLTGVPAGTVTLDIRMKDLDYLRYPHGGGKVAYAGQSQLPYGAFRYKGPCPPNVSHLYEFTIRALDAAGKELATAKTKKRFP</sequence>
<dbReference type="RefSeq" id="WP_161142558.1">
    <property type="nucleotide sequence ID" value="NZ_SPKJ01000138.1"/>
</dbReference>
<dbReference type="InterPro" id="IPR008914">
    <property type="entry name" value="PEBP"/>
</dbReference>
<evidence type="ECO:0000313" key="2">
    <source>
        <dbReference type="Proteomes" id="UP000773614"/>
    </source>
</evidence>
<dbReference type="InterPro" id="IPR036610">
    <property type="entry name" value="PEBP-like_sf"/>
</dbReference>
<dbReference type="Proteomes" id="UP000773614">
    <property type="component" value="Unassembled WGS sequence"/>
</dbReference>
<reference evidence="1" key="1">
    <citation type="submission" date="2019-03" db="EMBL/GenBank/DDBJ databases">
        <title>Afifella sp. nov., isolated from activated sludge.</title>
        <authorList>
            <person name="Li Q."/>
            <person name="Liu Y."/>
        </authorList>
    </citation>
    <scope>NUCLEOTIDE SEQUENCE</scope>
    <source>
        <strain evidence="1">L72</strain>
    </source>
</reference>
<name>A0A964T9G2_9HYPH</name>
<dbReference type="SUPFAM" id="SSF49777">
    <property type="entry name" value="PEBP-like"/>
    <property type="match status" value="1"/>
</dbReference>
<dbReference type="Pfam" id="PF01161">
    <property type="entry name" value="PBP"/>
    <property type="match status" value="1"/>
</dbReference>
<gene>
    <name evidence="1" type="ORF">E4O86_21225</name>
</gene>
<comment type="caution">
    <text evidence="1">The sequence shown here is derived from an EMBL/GenBank/DDBJ whole genome shotgun (WGS) entry which is preliminary data.</text>
</comment>
<keyword evidence="2" id="KW-1185">Reference proteome</keyword>
<accession>A0A964T9G2</accession>
<dbReference type="EMBL" id="SPKJ01000138">
    <property type="protein sequence ID" value="MYZ50234.1"/>
    <property type="molecule type" value="Genomic_DNA"/>
</dbReference>
<evidence type="ECO:0000313" key="1">
    <source>
        <dbReference type="EMBL" id="MYZ50234.1"/>
    </source>
</evidence>
<dbReference type="AlphaFoldDB" id="A0A964T9G2"/>
<organism evidence="1 2">
    <name type="scientific">Propylenella binzhouense</name>
    <dbReference type="NCBI Taxonomy" id="2555902"/>
    <lineage>
        <taxon>Bacteria</taxon>
        <taxon>Pseudomonadati</taxon>
        <taxon>Pseudomonadota</taxon>
        <taxon>Alphaproteobacteria</taxon>
        <taxon>Hyphomicrobiales</taxon>
        <taxon>Propylenellaceae</taxon>
        <taxon>Propylenella</taxon>
    </lineage>
</organism>
<dbReference type="Gene3D" id="3.90.280.10">
    <property type="entry name" value="PEBP-like"/>
    <property type="match status" value="1"/>
</dbReference>
<dbReference type="OrthoDB" id="9797506at2"/>
<protein>
    <submittedName>
        <fullName evidence="1">Phospholipid-binding protein</fullName>
    </submittedName>
</protein>
<proteinExistence type="predicted"/>